<evidence type="ECO:0000256" key="4">
    <source>
        <dbReference type="SAM" id="Phobius"/>
    </source>
</evidence>
<dbReference type="InterPro" id="IPR001304">
    <property type="entry name" value="C-type_lectin-like"/>
</dbReference>
<dbReference type="Proteomes" id="UP000765507">
    <property type="component" value="Unassembled WGS sequence"/>
</dbReference>
<dbReference type="EMBL" id="JAHGAV010002509">
    <property type="protein sequence ID" value="KAG6921183.1"/>
    <property type="molecule type" value="Genomic_DNA"/>
</dbReference>
<keyword evidence="4" id="KW-0812">Transmembrane</keyword>
<evidence type="ECO:0000313" key="6">
    <source>
        <dbReference type="EMBL" id="KAG6921183.1"/>
    </source>
</evidence>
<sequence length="198" mass="22586">MHLTQRKEPENSAEDPLNNNGDRERAGKPGGQRWAKPWKHCTRKFLFILVTIAFIVIVVLSGITLKLHFDPPGSPAVPWCPDGWVGYLGKCYYFSEAEGNWSYSQSYCSSFGASLATIDTLQEKAFMLRYKGLSEHWIGLWREEGDPWRWVNGAEFNNLFEIRADGNCAYLNDNAVGSSWCHTLRNWICAQRDAYARG</sequence>
<dbReference type="Pfam" id="PF00059">
    <property type="entry name" value="Lectin_C"/>
    <property type="match status" value="1"/>
</dbReference>
<evidence type="ECO:0000256" key="2">
    <source>
        <dbReference type="ARBA" id="ARBA00022734"/>
    </source>
</evidence>
<protein>
    <submittedName>
        <fullName evidence="6">C-type lectin domain family 2 member D-like</fullName>
    </submittedName>
</protein>
<reference evidence="6 7" key="1">
    <citation type="journal article" date="2020" name="G3 (Bethesda)">
        <title>Draft Genome of the Common Snapping Turtle, Chelydra serpentina, a Model for Phenotypic Plasticity in Reptiles.</title>
        <authorList>
            <person name="Das D."/>
            <person name="Singh S.K."/>
            <person name="Bierstedt J."/>
            <person name="Erickson A."/>
            <person name="Galli G.L.J."/>
            <person name="Crossley D.A. 2nd"/>
            <person name="Rhen T."/>
        </authorList>
    </citation>
    <scope>NUCLEOTIDE SEQUENCE [LARGE SCALE GENOMIC DNA]</scope>
    <source>
        <strain evidence="6">KW</strain>
    </source>
</reference>
<dbReference type="AlphaFoldDB" id="A0A8T1RY25"/>
<feature type="transmembrane region" description="Helical" evidence="4">
    <location>
        <begin position="45"/>
        <end position="65"/>
    </location>
</feature>
<dbReference type="PANTHER" id="PTHR45710:SF35">
    <property type="entry name" value="C-TYPE LECTIN DOMAIN FAMILY 2 MEMBER D"/>
    <property type="match status" value="1"/>
</dbReference>
<dbReference type="GO" id="GO:0005886">
    <property type="term" value="C:plasma membrane"/>
    <property type="evidence" value="ECO:0007669"/>
    <property type="project" value="UniProtKB-SubCell"/>
</dbReference>
<comment type="subcellular location">
    <subcellularLocation>
        <location evidence="1">Cell membrane</location>
        <topology evidence="1">Single-pass type II membrane protein</topology>
    </subcellularLocation>
</comment>
<name>A0A8T1RY25_CHESE</name>
<dbReference type="SMART" id="SM00034">
    <property type="entry name" value="CLECT"/>
    <property type="match status" value="1"/>
</dbReference>
<dbReference type="InterPro" id="IPR033992">
    <property type="entry name" value="NKR-like_CTLD"/>
</dbReference>
<dbReference type="GO" id="GO:0030246">
    <property type="term" value="F:carbohydrate binding"/>
    <property type="evidence" value="ECO:0007669"/>
    <property type="project" value="UniProtKB-KW"/>
</dbReference>
<evidence type="ECO:0000259" key="5">
    <source>
        <dbReference type="PROSITE" id="PS50041"/>
    </source>
</evidence>
<dbReference type="Gene3D" id="3.10.100.10">
    <property type="entry name" value="Mannose-Binding Protein A, subunit A"/>
    <property type="match status" value="1"/>
</dbReference>
<dbReference type="InterPro" id="IPR016186">
    <property type="entry name" value="C-type_lectin-like/link_sf"/>
</dbReference>
<dbReference type="PANTHER" id="PTHR45710">
    <property type="entry name" value="C-TYPE LECTIN DOMAIN-CONTAINING PROTEIN 180"/>
    <property type="match status" value="1"/>
</dbReference>
<keyword evidence="7" id="KW-1185">Reference proteome</keyword>
<organism evidence="6 7">
    <name type="scientific">Chelydra serpentina</name>
    <name type="common">Snapping turtle</name>
    <name type="synonym">Testudo serpentina</name>
    <dbReference type="NCBI Taxonomy" id="8475"/>
    <lineage>
        <taxon>Eukaryota</taxon>
        <taxon>Metazoa</taxon>
        <taxon>Chordata</taxon>
        <taxon>Craniata</taxon>
        <taxon>Vertebrata</taxon>
        <taxon>Euteleostomi</taxon>
        <taxon>Archelosauria</taxon>
        <taxon>Testudinata</taxon>
        <taxon>Testudines</taxon>
        <taxon>Cryptodira</taxon>
        <taxon>Durocryptodira</taxon>
        <taxon>Americhelydia</taxon>
        <taxon>Chelydroidea</taxon>
        <taxon>Chelydridae</taxon>
        <taxon>Chelydra</taxon>
    </lineage>
</organism>
<accession>A0A8T1RY25</accession>
<keyword evidence="4" id="KW-1133">Transmembrane helix</keyword>
<comment type="caution">
    <text evidence="6">The sequence shown here is derived from an EMBL/GenBank/DDBJ whole genome shotgun (WGS) entry which is preliminary data.</text>
</comment>
<dbReference type="CDD" id="cd03593">
    <property type="entry name" value="CLECT_NK_receptors_like"/>
    <property type="match status" value="1"/>
</dbReference>
<evidence type="ECO:0000313" key="7">
    <source>
        <dbReference type="Proteomes" id="UP000765507"/>
    </source>
</evidence>
<feature type="domain" description="C-type lectin" evidence="5">
    <location>
        <begin position="87"/>
        <end position="190"/>
    </location>
</feature>
<dbReference type="SUPFAM" id="SSF56436">
    <property type="entry name" value="C-type lectin-like"/>
    <property type="match status" value="1"/>
</dbReference>
<keyword evidence="4" id="KW-0472">Membrane</keyword>
<dbReference type="OrthoDB" id="8935730at2759"/>
<feature type="region of interest" description="Disordered" evidence="3">
    <location>
        <begin position="1"/>
        <end position="35"/>
    </location>
</feature>
<dbReference type="InterPro" id="IPR050828">
    <property type="entry name" value="C-type_lectin/matrix_domain"/>
</dbReference>
<evidence type="ECO:0000256" key="1">
    <source>
        <dbReference type="ARBA" id="ARBA00004401"/>
    </source>
</evidence>
<evidence type="ECO:0000256" key="3">
    <source>
        <dbReference type="SAM" id="MobiDB-lite"/>
    </source>
</evidence>
<proteinExistence type="predicted"/>
<gene>
    <name evidence="6" type="ORF">G0U57_009711</name>
</gene>
<keyword evidence="2" id="KW-0430">Lectin</keyword>
<dbReference type="InterPro" id="IPR016187">
    <property type="entry name" value="CTDL_fold"/>
</dbReference>
<dbReference type="PROSITE" id="PS50041">
    <property type="entry name" value="C_TYPE_LECTIN_2"/>
    <property type="match status" value="1"/>
</dbReference>
<feature type="compositionally biased region" description="Basic and acidic residues" evidence="3">
    <location>
        <begin position="1"/>
        <end position="10"/>
    </location>
</feature>